<dbReference type="EMBL" id="FJOG01000002">
    <property type="protein sequence ID" value="CZR51749.1"/>
    <property type="molecule type" value="Genomic_DNA"/>
</dbReference>
<evidence type="ECO:0008006" key="3">
    <source>
        <dbReference type="Google" id="ProtNLM"/>
    </source>
</evidence>
<reference evidence="1 2" key="1">
    <citation type="submission" date="2016-03" db="EMBL/GenBank/DDBJ databases">
        <authorList>
            <person name="Ploux O."/>
        </authorList>
    </citation>
    <scope>NUCLEOTIDE SEQUENCE [LARGE SCALE GENOMIC DNA]</scope>
    <source>
        <strain evidence="1 2">UAMH 11012</strain>
    </source>
</reference>
<dbReference type="SUPFAM" id="SSF53335">
    <property type="entry name" value="S-adenosyl-L-methionine-dependent methyltransferases"/>
    <property type="match status" value="1"/>
</dbReference>
<sequence>MAEPHPTGPGGPGRVHVHDANNTKDVPWYIPIIPALMSPPLIDLLENYAGMPPSEQEAHLYRIRDLAWEVFPMPSVGLFWWLVLGLSTHPHYRQLIELMKSPPTDPSHPRKFLDLGACLGQDSRKLIHDGIPSSSVYASDIFPGYESVGHALFNDAPTTHGHFIAADIFDSSRSSPLVRSRGTWDAISIFMFLHMFSREDLLLAIRQVLLLLSAEPGSMIIGAQTSSTEDHEEVLSTPFLKEGVVRKVFRPSKETFKQMWQEAALDMGIGVKVWAEYRPRWELGETEVEQNYSESHAMVAKDEEQRGKQRRMFFTVERL</sequence>
<gene>
    <name evidence="1" type="ORF">PAC_01626</name>
</gene>
<accession>A0A1L7WG70</accession>
<dbReference type="AlphaFoldDB" id="A0A1L7WG70"/>
<dbReference type="PANTHER" id="PTHR35897">
    <property type="entry name" value="METHYLTRANSFERASE AUSD"/>
    <property type="match status" value="1"/>
</dbReference>
<dbReference type="PANTHER" id="PTHR35897:SF2">
    <property type="entry name" value="METHYLTRANSFERASE DOMAIN-CONTAINING PROTEIN"/>
    <property type="match status" value="1"/>
</dbReference>
<evidence type="ECO:0000313" key="2">
    <source>
        <dbReference type="Proteomes" id="UP000184330"/>
    </source>
</evidence>
<protein>
    <recommendedName>
        <fullName evidence="3">Methyltransferase domain-containing protein</fullName>
    </recommendedName>
</protein>
<organism evidence="1 2">
    <name type="scientific">Phialocephala subalpina</name>
    <dbReference type="NCBI Taxonomy" id="576137"/>
    <lineage>
        <taxon>Eukaryota</taxon>
        <taxon>Fungi</taxon>
        <taxon>Dikarya</taxon>
        <taxon>Ascomycota</taxon>
        <taxon>Pezizomycotina</taxon>
        <taxon>Leotiomycetes</taxon>
        <taxon>Helotiales</taxon>
        <taxon>Mollisiaceae</taxon>
        <taxon>Phialocephala</taxon>
        <taxon>Phialocephala fortinii species complex</taxon>
    </lineage>
</organism>
<dbReference type="Proteomes" id="UP000184330">
    <property type="component" value="Unassembled WGS sequence"/>
</dbReference>
<dbReference type="InterPro" id="IPR051654">
    <property type="entry name" value="Meroterpenoid_MTases"/>
</dbReference>
<name>A0A1L7WG70_9HELO</name>
<dbReference type="InterPro" id="IPR029063">
    <property type="entry name" value="SAM-dependent_MTases_sf"/>
</dbReference>
<dbReference type="OrthoDB" id="2094832at2759"/>
<dbReference type="STRING" id="576137.A0A1L7WG70"/>
<evidence type="ECO:0000313" key="1">
    <source>
        <dbReference type="EMBL" id="CZR51749.1"/>
    </source>
</evidence>
<proteinExistence type="predicted"/>
<keyword evidence="2" id="KW-1185">Reference proteome</keyword>
<dbReference type="Gene3D" id="3.40.50.150">
    <property type="entry name" value="Vaccinia Virus protein VP39"/>
    <property type="match status" value="1"/>
</dbReference>